<evidence type="ECO:0000256" key="1">
    <source>
        <dbReference type="ARBA" id="ARBA00004123"/>
    </source>
</evidence>
<feature type="region of interest" description="Disordered" evidence="4">
    <location>
        <begin position="172"/>
        <end position="203"/>
    </location>
</feature>
<feature type="compositionally biased region" description="Polar residues" evidence="4">
    <location>
        <begin position="19"/>
        <end position="39"/>
    </location>
</feature>
<dbReference type="Gene3D" id="3.30.110.20">
    <property type="entry name" value="Alba-like domain"/>
    <property type="match status" value="1"/>
</dbReference>
<dbReference type="GO" id="GO:0000172">
    <property type="term" value="C:ribonuclease MRP complex"/>
    <property type="evidence" value="ECO:0007669"/>
    <property type="project" value="TreeGrafter"/>
</dbReference>
<feature type="region of interest" description="Disordered" evidence="4">
    <location>
        <begin position="19"/>
        <end position="58"/>
    </location>
</feature>
<dbReference type="AlphaFoldDB" id="A0A3B4CD97"/>
<dbReference type="SUPFAM" id="SSF82704">
    <property type="entry name" value="AlbA-like"/>
    <property type="match status" value="1"/>
</dbReference>
<evidence type="ECO:0000313" key="7">
    <source>
        <dbReference type="Proteomes" id="UP001501920"/>
    </source>
</evidence>
<feature type="domain" description="DNA/RNA-binding protein Alba-like" evidence="5">
    <location>
        <begin position="67"/>
        <end position="134"/>
    </location>
</feature>
<name>A0A3B4CD97_PYGNA</name>
<proteinExistence type="inferred from homology"/>
<dbReference type="GO" id="GO:0001682">
    <property type="term" value="P:tRNA 5'-leader removal"/>
    <property type="evidence" value="ECO:0007669"/>
    <property type="project" value="TreeGrafter"/>
</dbReference>
<evidence type="ECO:0000256" key="2">
    <source>
        <dbReference type="ARBA" id="ARBA00008018"/>
    </source>
</evidence>
<reference evidence="6 7" key="1">
    <citation type="submission" date="2020-10" db="EMBL/GenBank/DDBJ databases">
        <title>Pygocentrus nattereri (red-bellied piranha) genome, fPygNat1, primary haplotype.</title>
        <authorList>
            <person name="Myers G."/>
            <person name="Meyer A."/>
            <person name="Karagic N."/>
            <person name="Pippel M."/>
            <person name="Winkler S."/>
            <person name="Tracey A."/>
            <person name="Wood J."/>
            <person name="Formenti G."/>
            <person name="Howe K."/>
            <person name="Fedrigo O."/>
            <person name="Jarvis E.D."/>
        </authorList>
    </citation>
    <scope>NUCLEOTIDE SEQUENCE [LARGE SCALE GENOMIC DNA]</scope>
</reference>
<reference evidence="6" key="2">
    <citation type="submission" date="2025-08" db="UniProtKB">
        <authorList>
            <consortium name="Ensembl"/>
        </authorList>
    </citation>
    <scope>IDENTIFICATION</scope>
</reference>
<dbReference type="GO" id="GO:0003723">
    <property type="term" value="F:RNA binding"/>
    <property type="evidence" value="ECO:0007669"/>
    <property type="project" value="TreeGrafter"/>
</dbReference>
<keyword evidence="3" id="KW-0539">Nucleus</keyword>
<dbReference type="InterPro" id="IPR002775">
    <property type="entry name" value="DNA/RNA-bd_Alba-like"/>
</dbReference>
<dbReference type="GeneTree" id="ENSGT00390000002564"/>
<dbReference type="Ensembl" id="ENSPNAT00000015577.2">
    <property type="protein sequence ID" value="ENSPNAP00000009280.2"/>
    <property type="gene ID" value="ENSPNAG00000014805.2"/>
</dbReference>
<dbReference type="OMA" id="FMSQLIY"/>
<dbReference type="GO" id="GO:0005634">
    <property type="term" value="C:nucleus"/>
    <property type="evidence" value="ECO:0007669"/>
    <property type="project" value="UniProtKB-SubCell"/>
</dbReference>
<evidence type="ECO:0000313" key="6">
    <source>
        <dbReference type="Ensembl" id="ENSPNAP00000009280.2"/>
    </source>
</evidence>
<comment type="similarity">
    <text evidence="2">Belongs to the histone-like Alba family.</text>
</comment>
<keyword evidence="7" id="KW-1185">Reference proteome</keyword>
<protein>
    <submittedName>
        <fullName evidence="6">Ribonuclease P and MRP subunit p25, a</fullName>
    </submittedName>
</protein>
<sequence>NDLLSRVFLPRGELTYVRRQSSTSATNMTESQNACSTKAGQGGLRKISSTGEPSPCPIPGVGPGVLEMRVKEGSKIRNILGFAMSRLQGEGHVVPVTQVVFTGMGRAITKTITCAEIVKRKVRGLHQVSKLQYRTVREVWQSQEDEEVQMTVLKNVPAIYILLSKEPLDPQELGYQSPAETGSSLEEQKSGDATEVSGKRPLSPTIKCNFQVI</sequence>
<dbReference type="InterPro" id="IPR036882">
    <property type="entry name" value="Alba-like_dom_sf"/>
</dbReference>
<comment type="subcellular location">
    <subcellularLocation>
        <location evidence="1">Nucleus</location>
    </subcellularLocation>
</comment>
<dbReference type="PANTHER" id="PTHR13516:SF5">
    <property type="entry name" value="RIBONUCLEASE P PROTEIN SUBUNIT P25"/>
    <property type="match status" value="1"/>
</dbReference>
<dbReference type="STRING" id="42514.ENSPNAP00000009280"/>
<dbReference type="Proteomes" id="UP001501920">
    <property type="component" value="Chromosome 11"/>
</dbReference>
<dbReference type="PANTHER" id="PTHR13516">
    <property type="entry name" value="RIBONUCLEASE P SUBUNIT P25"/>
    <property type="match status" value="1"/>
</dbReference>
<dbReference type="InterPro" id="IPR051958">
    <property type="entry name" value="Alba-like_NAB"/>
</dbReference>
<dbReference type="Pfam" id="PF01918">
    <property type="entry name" value="Alba"/>
    <property type="match status" value="1"/>
</dbReference>
<organism evidence="6 7">
    <name type="scientific">Pygocentrus nattereri</name>
    <name type="common">Red-bellied piranha</name>
    <dbReference type="NCBI Taxonomy" id="42514"/>
    <lineage>
        <taxon>Eukaryota</taxon>
        <taxon>Metazoa</taxon>
        <taxon>Chordata</taxon>
        <taxon>Craniata</taxon>
        <taxon>Vertebrata</taxon>
        <taxon>Euteleostomi</taxon>
        <taxon>Actinopterygii</taxon>
        <taxon>Neopterygii</taxon>
        <taxon>Teleostei</taxon>
        <taxon>Ostariophysi</taxon>
        <taxon>Characiformes</taxon>
        <taxon>Characoidei</taxon>
        <taxon>Pygocentrus</taxon>
    </lineage>
</organism>
<evidence type="ECO:0000259" key="5">
    <source>
        <dbReference type="Pfam" id="PF01918"/>
    </source>
</evidence>
<reference evidence="6" key="3">
    <citation type="submission" date="2025-09" db="UniProtKB">
        <authorList>
            <consortium name="Ensembl"/>
        </authorList>
    </citation>
    <scope>IDENTIFICATION</scope>
</reference>
<evidence type="ECO:0000256" key="3">
    <source>
        <dbReference type="ARBA" id="ARBA00023242"/>
    </source>
</evidence>
<accession>A0A3B4CD97</accession>
<evidence type="ECO:0000256" key="4">
    <source>
        <dbReference type="SAM" id="MobiDB-lite"/>
    </source>
</evidence>